<protein>
    <submittedName>
        <fullName evidence="1">Uncharacterized protein</fullName>
    </submittedName>
</protein>
<evidence type="ECO:0000313" key="1">
    <source>
        <dbReference type="EMBL" id="RMB61229.1"/>
    </source>
</evidence>
<proteinExistence type="predicted"/>
<sequence>MTFHTPVVFTDDGAVAAASRSRGWPVVSRDGANLRLTGVQQSVPVPEEAMRIEAGSLTGPHVAGWKLVLDWLEKHLHRPLLVVEPNGWVQDLALWSASSRGWPMASWVHGDAPVVAAAGAVALVASGQGVLFLDDDTRSRFTAGWRSTITELPSTPLIDVPRPGAPTPSSRREGVTRVLVVAYYAGDSPTVGAQRPTYWFEELERLSGGDITVDLATAAPWDAAHGRVHHVPDLGPATLAPGRGPIDTWATVAFTHAADRAYAPTRHVGGYWHVALERWFAARDDHFDVVIITGEDFEYFGFAAWAQNHWYARTVVDYGAPAELVRRRSFPGAAGVQAADEERGWNMAADLTTAPDAATLALVERSGPQAVLEVIPDHRDGDKPQATRHLVAVIRELGRSAHRPATDS</sequence>
<comment type="caution">
    <text evidence="1">The sequence shown here is derived from an EMBL/GenBank/DDBJ whole genome shotgun (WGS) entry which is preliminary data.</text>
</comment>
<dbReference type="Proteomes" id="UP000275256">
    <property type="component" value="Unassembled WGS sequence"/>
</dbReference>
<dbReference type="EMBL" id="REFW01000001">
    <property type="protein sequence ID" value="RMB61229.1"/>
    <property type="molecule type" value="Genomic_DNA"/>
</dbReference>
<dbReference type="RefSeq" id="WP_121899775.1">
    <property type="nucleotide sequence ID" value="NZ_REFW01000001.1"/>
</dbReference>
<organism evidence="1 2">
    <name type="scientific">Tessaracoccus antarcticus</name>
    <dbReference type="NCBI Taxonomy" id="2479848"/>
    <lineage>
        <taxon>Bacteria</taxon>
        <taxon>Bacillati</taxon>
        <taxon>Actinomycetota</taxon>
        <taxon>Actinomycetes</taxon>
        <taxon>Propionibacteriales</taxon>
        <taxon>Propionibacteriaceae</taxon>
        <taxon>Tessaracoccus</taxon>
    </lineage>
</organism>
<reference evidence="1 2" key="1">
    <citation type="submission" date="2018-10" db="EMBL/GenBank/DDBJ databases">
        <title>Tessaracoccus antarcticuss sp. nov., isolated from sediment.</title>
        <authorList>
            <person name="Zhou L.Y."/>
            <person name="Du Z.J."/>
        </authorList>
    </citation>
    <scope>NUCLEOTIDE SEQUENCE [LARGE SCALE GENOMIC DNA]</scope>
    <source>
        <strain evidence="1 2">JDX10</strain>
    </source>
</reference>
<evidence type="ECO:0000313" key="2">
    <source>
        <dbReference type="Proteomes" id="UP000275256"/>
    </source>
</evidence>
<name>A0A3M0GJD8_9ACTN</name>
<gene>
    <name evidence="1" type="ORF">EAX62_00715</name>
</gene>
<accession>A0A3M0GJD8</accession>
<dbReference type="AlphaFoldDB" id="A0A3M0GJD8"/>
<dbReference type="OrthoDB" id="3727941at2"/>
<keyword evidence="2" id="KW-1185">Reference proteome</keyword>